<dbReference type="EMBL" id="RCHR01000002">
    <property type="protein sequence ID" value="RLL47010.1"/>
    <property type="molecule type" value="Genomic_DNA"/>
</dbReference>
<name>A0A498DEC1_9BACI</name>
<evidence type="ECO:0000256" key="1">
    <source>
        <dbReference type="SAM" id="Phobius"/>
    </source>
</evidence>
<sequence length="650" mass="69997">MNMESLLYGWFVEGYKRNLTGLNRKLFIILAFGLSVYQIWSVIFGKIDPLNQLALHLAFILALTFLLYGYTKKVAIRSHRPSFIDYGFVILAISAGIYFTVHAGRIAVRIPIMNPLTAWDIFFGLVFILLTIEATRRTIGFPIVVLVFLGFGYTLWGHHLNGLFTHREMSAVEFIEELSFSFNGLWGSPISVAASFVFMFMLFGAFLQKSGAGEFFFRISIAIAGRTRGGSAKVAVLASALFGSISGSPTANVVTTGNFTIPISKKSGYTPTVAAAVEAAASTGGSILPPVMGSSAFLMAAVTQMSYGSIVIAAVIPGILYYVSLFAMVHFEAMRLNLPRPAKEDIPKVTDVLKEGWFYFIPLIVLVFLLLQGYSASRTGFYGILAVVIVSWFRKETRMGFGKICSALVDGAKSSVPVTIACAAAGLIIAGIMTTGLGGKVTSIVLGLTEGMLFPTLILVMLICIVLGMGMPVAAAYILTAMLAAPSLIELGLSVTAAHLFIVYFSIFSAITPPVAVAAYAAAGIADANPNRVGLEAVKLGIVGFVVPYMFVMEPALLMEGNFGEVLLAFLTAAIGVIALAAGIIGWLRTKATLLERILLIIIGALSMYASLWTSVIGIIMLILVFAVQYKRKEEMTVPQDHMDRQRVSL</sequence>
<reference evidence="3 4" key="1">
    <citation type="submission" date="2018-10" db="EMBL/GenBank/DDBJ databases">
        <title>Oceanobacillus sp. YLB-02 draft genome.</title>
        <authorList>
            <person name="Yu L."/>
        </authorList>
    </citation>
    <scope>NUCLEOTIDE SEQUENCE [LARGE SCALE GENOMIC DNA]</scope>
    <source>
        <strain evidence="3 4">YLB-02</strain>
    </source>
</reference>
<dbReference type="Proteomes" id="UP000270219">
    <property type="component" value="Unassembled WGS sequence"/>
</dbReference>
<accession>A0A498DEC1</accession>
<gene>
    <name evidence="3" type="ORF">D8M04_07410</name>
</gene>
<dbReference type="InterPro" id="IPR010656">
    <property type="entry name" value="DctM"/>
</dbReference>
<evidence type="ECO:0000313" key="3">
    <source>
        <dbReference type="EMBL" id="RLL47010.1"/>
    </source>
</evidence>
<protein>
    <submittedName>
        <fullName evidence="3">TRAP transporter fused permease subunit</fullName>
    </submittedName>
</protein>
<dbReference type="NCBIfam" id="TIGR02123">
    <property type="entry name" value="TRAP_fused"/>
    <property type="match status" value="1"/>
</dbReference>
<feature type="transmembrane region" description="Helical" evidence="1">
    <location>
        <begin position="26"/>
        <end position="47"/>
    </location>
</feature>
<keyword evidence="1" id="KW-0812">Transmembrane</keyword>
<feature type="transmembrane region" description="Helical" evidence="1">
    <location>
        <begin position="53"/>
        <end position="71"/>
    </location>
</feature>
<dbReference type="PANTHER" id="PTHR43849:SF2">
    <property type="entry name" value="BLL3936 PROTEIN"/>
    <property type="match status" value="1"/>
</dbReference>
<dbReference type="InterPro" id="IPR011853">
    <property type="entry name" value="TRAP_DctM-Dct_fused"/>
</dbReference>
<comment type="caution">
    <text evidence="3">The sequence shown here is derived from an EMBL/GenBank/DDBJ whole genome shotgun (WGS) entry which is preliminary data.</text>
</comment>
<feature type="transmembrane region" description="Helical" evidence="1">
    <location>
        <begin position="491"/>
        <end position="511"/>
    </location>
</feature>
<keyword evidence="1" id="KW-1133">Transmembrane helix</keyword>
<feature type="transmembrane region" description="Helical" evidence="1">
    <location>
        <begin position="139"/>
        <end position="156"/>
    </location>
</feature>
<feature type="transmembrane region" description="Helical" evidence="1">
    <location>
        <begin position="307"/>
        <end position="331"/>
    </location>
</feature>
<keyword evidence="1" id="KW-0472">Membrane</keyword>
<feature type="transmembrane region" description="Helical" evidence="1">
    <location>
        <begin position="376"/>
        <end position="393"/>
    </location>
</feature>
<dbReference type="AlphaFoldDB" id="A0A498DEC1"/>
<feature type="transmembrane region" description="Helical" evidence="1">
    <location>
        <begin position="600"/>
        <end position="628"/>
    </location>
</feature>
<feature type="transmembrane region" description="Helical" evidence="1">
    <location>
        <begin position="414"/>
        <end position="433"/>
    </location>
</feature>
<feature type="transmembrane region" description="Helical" evidence="1">
    <location>
        <begin position="566"/>
        <end position="588"/>
    </location>
</feature>
<organism evidence="3 4">
    <name type="scientific">Oceanobacillus piezotolerans</name>
    <dbReference type="NCBI Taxonomy" id="2448030"/>
    <lineage>
        <taxon>Bacteria</taxon>
        <taxon>Bacillati</taxon>
        <taxon>Bacillota</taxon>
        <taxon>Bacilli</taxon>
        <taxon>Bacillales</taxon>
        <taxon>Bacillaceae</taxon>
        <taxon>Oceanobacillus</taxon>
    </lineage>
</organism>
<feature type="transmembrane region" description="Helical" evidence="1">
    <location>
        <begin position="540"/>
        <end position="559"/>
    </location>
</feature>
<keyword evidence="4" id="KW-1185">Reference proteome</keyword>
<dbReference type="Pfam" id="PF06808">
    <property type="entry name" value="DctM"/>
    <property type="match status" value="1"/>
</dbReference>
<evidence type="ECO:0000259" key="2">
    <source>
        <dbReference type="Pfam" id="PF06808"/>
    </source>
</evidence>
<dbReference type="PANTHER" id="PTHR43849">
    <property type="entry name" value="BLL3936 PROTEIN"/>
    <property type="match status" value="1"/>
</dbReference>
<dbReference type="OrthoDB" id="9759894at2"/>
<evidence type="ECO:0000313" key="4">
    <source>
        <dbReference type="Proteomes" id="UP000270219"/>
    </source>
</evidence>
<proteinExistence type="predicted"/>
<feature type="transmembrane region" description="Helical" evidence="1">
    <location>
        <begin position="453"/>
        <end position="479"/>
    </location>
</feature>
<feature type="domain" description="TRAP C4-dicarboxylate transport system permease DctM subunit" evidence="2">
    <location>
        <begin position="127"/>
        <end position="559"/>
    </location>
</feature>
<feature type="transmembrane region" description="Helical" evidence="1">
    <location>
        <begin position="113"/>
        <end position="132"/>
    </location>
</feature>
<feature type="transmembrane region" description="Helical" evidence="1">
    <location>
        <begin position="186"/>
        <end position="207"/>
    </location>
</feature>
<feature type="transmembrane region" description="Helical" evidence="1">
    <location>
        <begin position="83"/>
        <end position="101"/>
    </location>
</feature>